<evidence type="ECO:0000256" key="7">
    <source>
        <dbReference type="SAM" id="Phobius"/>
    </source>
</evidence>
<comment type="caution">
    <text evidence="9">The sequence shown here is derived from an EMBL/GenBank/DDBJ whole genome shotgun (WGS) entry which is preliminary data.</text>
</comment>
<feature type="transmembrane region" description="Helical" evidence="7">
    <location>
        <begin position="37"/>
        <end position="54"/>
    </location>
</feature>
<dbReference type="RefSeq" id="WP_127194744.1">
    <property type="nucleotide sequence ID" value="NZ_RZNY01000035.1"/>
</dbReference>
<dbReference type="AlphaFoldDB" id="A0A433XZE2"/>
<keyword evidence="10" id="KW-1185">Reference proteome</keyword>
<proteinExistence type="inferred from homology"/>
<protein>
    <submittedName>
        <fullName evidence="9">DUF421 domain-containing protein</fullName>
    </submittedName>
</protein>
<accession>A0A433XZE2</accession>
<evidence type="ECO:0000256" key="1">
    <source>
        <dbReference type="ARBA" id="ARBA00004651"/>
    </source>
</evidence>
<evidence type="ECO:0000256" key="5">
    <source>
        <dbReference type="ARBA" id="ARBA00022989"/>
    </source>
</evidence>
<reference evidence="9 10" key="1">
    <citation type="submission" date="2018-12" db="EMBL/GenBank/DDBJ databases">
        <authorList>
            <person name="Sun L."/>
            <person name="Chen Z."/>
        </authorList>
    </citation>
    <scope>NUCLEOTIDE SEQUENCE [LARGE SCALE GENOMIC DNA]</scope>
    <source>
        <strain evidence="9 10">DSM 15890</strain>
    </source>
</reference>
<organism evidence="9 10">
    <name type="scientific">Paenibacillus anaericanus</name>
    <dbReference type="NCBI Taxonomy" id="170367"/>
    <lineage>
        <taxon>Bacteria</taxon>
        <taxon>Bacillati</taxon>
        <taxon>Bacillota</taxon>
        <taxon>Bacilli</taxon>
        <taxon>Bacillales</taxon>
        <taxon>Paenibacillaceae</taxon>
        <taxon>Paenibacillus</taxon>
    </lineage>
</organism>
<name>A0A433XZE2_9BACL</name>
<keyword evidence="3" id="KW-1003">Cell membrane</keyword>
<dbReference type="Proteomes" id="UP000279446">
    <property type="component" value="Unassembled WGS sequence"/>
</dbReference>
<sequence>MKWSTLIWDAILIASAGTLLLRIGGRKSISQMTTPQIAMVLIIGSVLGSDLAGNGVGHSILATGIFLAFLGAIEWVSLNWNRAERILKGRTVPIIADGKYLPENMKRLRMTTNDIEKRMRMVGIHSLEEVKSGTIENNGELGIELQPYAKHITRGDLEELLKTYFPQVTLPERPHETSIFPDAGALPQSEEAPGQLQ</sequence>
<keyword evidence="6 7" id="KW-0472">Membrane</keyword>
<dbReference type="PANTHER" id="PTHR34582">
    <property type="entry name" value="UPF0702 TRANSMEMBRANE PROTEIN YCAP"/>
    <property type="match status" value="1"/>
</dbReference>
<gene>
    <name evidence="9" type="ORF">EJP82_24805</name>
</gene>
<evidence type="ECO:0000313" key="10">
    <source>
        <dbReference type="Proteomes" id="UP000279446"/>
    </source>
</evidence>
<dbReference type="InterPro" id="IPR023090">
    <property type="entry name" value="UPF0702_alpha/beta_dom_sf"/>
</dbReference>
<dbReference type="GO" id="GO:0005886">
    <property type="term" value="C:plasma membrane"/>
    <property type="evidence" value="ECO:0007669"/>
    <property type="project" value="UniProtKB-SubCell"/>
</dbReference>
<evidence type="ECO:0000256" key="2">
    <source>
        <dbReference type="ARBA" id="ARBA00006448"/>
    </source>
</evidence>
<dbReference type="OrthoDB" id="1796697at2"/>
<evidence type="ECO:0000256" key="6">
    <source>
        <dbReference type="ARBA" id="ARBA00023136"/>
    </source>
</evidence>
<keyword evidence="5 7" id="KW-1133">Transmembrane helix</keyword>
<evidence type="ECO:0000259" key="8">
    <source>
        <dbReference type="Pfam" id="PF04239"/>
    </source>
</evidence>
<evidence type="ECO:0000256" key="3">
    <source>
        <dbReference type="ARBA" id="ARBA00022475"/>
    </source>
</evidence>
<comment type="similarity">
    <text evidence="2">Belongs to the UPF0702 family.</text>
</comment>
<comment type="subcellular location">
    <subcellularLocation>
        <location evidence="1">Cell membrane</location>
        <topology evidence="1">Multi-pass membrane protein</topology>
    </subcellularLocation>
</comment>
<feature type="transmembrane region" description="Helical" evidence="7">
    <location>
        <begin position="60"/>
        <end position="80"/>
    </location>
</feature>
<feature type="domain" description="YetF C-terminal" evidence="8">
    <location>
        <begin position="79"/>
        <end position="147"/>
    </location>
</feature>
<dbReference type="EMBL" id="RZNY01000035">
    <property type="protein sequence ID" value="RUT40523.1"/>
    <property type="molecule type" value="Genomic_DNA"/>
</dbReference>
<evidence type="ECO:0000256" key="4">
    <source>
        <dbReference type="ARBA" id="ARBA00022692"/>
    </source>
</evidence>
<dbReference type="Pfam" id="PF04239">
    <property type="entry name" value="DUF421"/>
    <property type="match status" value="1"/>
</dbReference>
<evidence type="ECO:0000313" key="9">
    <source>
        <dbReference type="EMBL" id="RUT40523.1"/>
    </source>
</evidence>
<feature type="transmembrane region" description="Helical" evidence="7">
    <location>
        <begin position="6"/>
        <end position="25"/>
    </location>
</feature>
<dbReference type="PANTHER" id="PTHR34582:SF2">
    <property type="entry name" value="UPF0702 TRANSMEMBRANE PROTEIN YDFR"/>
    <property type="match status" value="1"/>
</dbReference>
<dbReference type="Gene3D" id="3.30.240.20">
    <property type="entry name" value="bsu07140 like domains"/>
    <property type="match status" value="1"/>
</dbReference>
<keyword evidence="4 7" id="KW-0812">Transmembrane</keyword>
<dbReference type="InterPro" id="IPR007353">
    <property type="entry name" value="DUF421"/>
</dbReference>